<evidence type="ECO:0000259" key="2">
    <source>
        <dbReference type="PROSITE" id="PS50041"/>
    </source>
</evidence>
<dbReference type="CDD" id="cd00037">
    <property type="entry name" value="CLECT"/>
    <property type="match status" value="1"/>
</dbReference>
<accession>A0A9N9WTQ8</accession>
<dbReference type="OrthoDB" id="6340082at2759"/>
<dbReference type="Proteomes" id="UP001153620">
    <property type="component" value="Chromosome 2"/>
</dbReference>
<dbReference type="InterPro" id="IPR016187">
    <property type="entry name" value="CTDL_fold"/>
</dbReference>
<reference evidence="3" key="2">
    <citation type="submission" date="2022-10" db="EMBL/GenBank/DDBJ databases">
        <authorList>
            <consortium name="ENA_rothamsted_submissions"/>
            <consortium name="culmorum"/>
            <person name="King R."/>
        </authorList>
    </citation>
    <scope>NUCLEOTIDE SEQUENCE</scope>
</reference>
<sequence length="202" mass="23154">MPKIIKLILVFLSIISKLLGDDLTSESIVCDGPAYINDVAFLNLGIYRGYMSDGSEYQKSYFIPRTLKADWAQSKGLCKAFDLELATYETINEALTFLKIIENFNVTAVLPTPKYLYIDGFTISGPSKTDWYWTKNGNKILYNIPWAPYEPTIGDYNENCLSIGKNRLDLAWGFNDIHCQNENKTFIFICQRMDFHLPTRVN</sequence>
<dbReference type="SUPFAM" id="SSF56436">
    <property type="entry name" value="C-type lectin-like"/>
    <property type="match status" value="1"/>
</dbReference>
<feature type="domain" description="C-type lectin" evidence="2">
    <location>
        <begin position="61"/>
        <end position="180"/>
    </location>
</feature>
<feature type="chain" id="PRO_5040297496" description="C-type lectin domain-containing protein" evidence="1">
    <location>
        <begin position="21"/>
        <end position="202"/>
    </location>
</feature>
<feature type="signal peptide" evidence="1">
    <location>
        <begin position="1"/>
        <end position="20"/>
    </location>
</feature>
<dbReference type="InterPro" id="IPR016186">
    <property type="entry name" value="C-type_lectin-like/link_sf"/>
</dbReference>
<keyword evidence="1" id="KW-0732">Signal</keyword>
<dbReference type="Gene3D" id="3.10.100.10">
    <property type="entry name" value="Mannose-Binding Protein A, subunit A"/>
    <property type="match status" value="1"/>
</dbReference>
<protein>
    <recommendedName>
        <fullName evidence="2">C-type lectin domain-containing protein</fullName>
    </recommendedName>
</protein>
<name>A0A9N9WTQ8_9DIPT</name>
<evidence type="ECO:0000313" key="3">
    <source>
        <dbReference type="EMBL" id="CAG9804919.1"/>
    </source>
</evidence>
<keyword evidence="4" id="KW-1185">Reference proteome</keyword>
<proteinExistence type="predicted"/>
<dbReference type="InterPro" id="IPR001304">
    <property type="entry name" value="C-type_lectin-like"/>
</dbReference>
<dbReference type="EMBL" id="OU895878">
    <property type="protein sequence ID" value="CAG9804919.1"/>
    <property type="molecule type" value="Genomic_DNA"/>
</dbReference>
<dbReference type="PROSITE" id="PS50041">
    <property type="entry name" value="C_TYPE_LECTIN_2"/>
    <property type="match status" value="1"/>
</dbReference>
<evidence type="ECO:0000313" key="4">
    <source>
        <dbReference type="Proteomes" id="UP001153620"/>
    </source>
</evidence>
<dbReference type="AlphaFoldDB" id="A0A9N9WTQ8"/>
<gene>
    <name evidence="3" type="ORF">CHIRRI_LOCUS7796</name>
</gene>
<reference evidence="3" key="1">
    <citation type="submission" date="2022-01" db="EMBL/GenBank/DDBJ databases">
        <authorList>
            <person name="King R."/>
        </authorList>
    </citation>
    <scope>NUCLEOTIDE SEQUENCE</scope>
</reference>
<evidence type="ECO:0000256" key="1">
    <source>
        <dbReference type="SAM" id="SignalP"/>
    </source>
</evidence>
<organism evidence="3 4">
    <name type="scientific">Chironomus riparius</name>
    <dbReference type="NCBI Taxonomy" id="315576"/>
    <lineage>
        <taxon>Eukaryota</taxon>
        <taxon>Metazoa</taxon>
        <taxon>Ecdysozoa</taxon>
        <taxon>Arthropoda</taxon>
        <taxon>Hexapoda</taxon>
        <taxon>Insecta</taxon>
        <taxon>Pterygota</taxon>
        <taxon>Neoptera</taxon>
        <taxon>Endopterygota</taxon>
        <taxon>Diptera</taxon>
        <taxon>Nematocera</taxon>
        <taxon>Chironomoidea</taxon>
        <taxon>Chironomidae</taxon>
        <taxon>Chironominae</taxon>
        <taxon>Chironomus</taxon>
    </lineage>
</organism>